<dbReference type="Pfam" id="PF00512">
    <property type="entry name" value="HisKA"/>
    <property type="match status" value="1"/>
</dbReference>
<dbReference type="Proteomes" id="UP000072189">
    <property type="component" value="Unassembled WGS sequence"/>
</dbReference>
<dbReference type="EMBL" id="LDRV01000152">
    <property type="protein sequence ID" value="KTS05006.1"/>
    <property type="molecule type" value="Genomic_DNA"/>
</dbReference>
<proteinExistence type="predicted"/>
<feature type="transmembrane region" description="Helical" evidence="9">
    <location>
        <begin position="20"/>
        <end position="40"/>
    </location>
</feature>
<keyword evidence="6" id="KW-0418">Kinase</keyword>
<dbReference type="PANTHER" id="PTHR43711:SF1">
    <property type="entry name" value="HISTIDINE KINASE 1"/>
    <property type="match status" value="1"/>
</dbReference>
<evidence type="ECO:0000313" key="12">
    <source>
        <dbReference type="Proteomes" id="UP000072189"/>
    </source>
</evidence>
<evidence type="ECO:0000256" key="2">
    <source>
        <dbReference type="ARBA" id="ARBA00004236"/>
    </source>
</evidence>
<dbReference type="Gene3D" id="3.30.450.20">
    <property type="entry name" value="PAS domain"/>
    <property type="match status" value="1"/>
</dbReference>
<dbReference type="PRINTS" id="PR00344">
    <property type="entry name" value="BCTRLSENSOR"/>
</dbReference>
<dbReference type="GO" id="GO:0000155">
    <property type="term" value="F:phosphorelay sensor kinase activity"/>
    <property type="evidence" value="ECO:0007669"/>
    <property type="project" value="InterPro"/>
</dbReference>
<dbReference type="InterPro" id="IPR050736">
    <property type="entry name" value="Sensor_HK_Regulatory"/>
</dbReference>
<dbReference type="AlphaFoldDB" id="A0A147F2P2"/>
<keyword evidence="9" id="KW-0472">Membrane</keyword>
<dbReference type="PROSITE" id="PS50109">
    <property type="entry name" value="HIS_KIN"/>
    <property type="match status" value="1"/>
</dbReference>
<dbReference type="GO" id="GO:0005886">
    <property type="term" value="C:plasma membrane"/>
    <property type="evidence" value="ECO:0007669"/>
    <property type="project" value="UniProtKB-SubCell"/>
</dbReference>
<evidence type="ECO:0000256" key="6">
    <source>
        <dbReference type="ARBA" id="ARBA00022777"/>
    </source>
</evidence>
<dbReference type="Gene3D" id="1.10.287.130">
    <property type="match status" value="1"/>
</dbReference>
<feature type="coiled-coil region" evidence="8">
    <location>
        <begin position="165"/>
        <end position="195"/>
    </location>
</feature>
<dbReference type="SMART" id="SM00387">
    <property type="entry name" value="HATPase_c"/>
    <property type="match status" value="1"/>
</dbReference>
<evidence type="ECO:0000256" key="9">
    <source>
        <dbReference type="SAM" id="Phobius"/>
    </source>
</evidence>
<keyword evidence="7" id="KW-0902">Two-component regulatory system</keyword>
<evidence type="ECO:0000256" key="8">
    <source>
        <dbReference type="SAM" id="Coils"/>
    </source>
</evidence>
<feature type="domain" description="Histidine kinase" evidence="10">
    <location>
        <begin position="321"/>
        <end position="539"/>
    </location>
</feature>
<keyword evidence="5" id="KW-0808">Transferase</keyword>
<dbReference type="InterPro" id="IPR003661">
    <property type="entry name" value="HisK_dim/P_dom"/>
</dbReference>
<evidence type="ECO:0000256" key="4">
    <source>
        <dbReference type="ARBA" id="ARBA00022553"/>
    </source>
</evidence>
<sequence>MVRAMPGTSLTERLGIHRSILSNQALLLAATLLLVVSSSVLGQVRDVGLFTVCVTVIFGGAILAILAPWRSLPSWALGLVPVIDMIAIAALRESAPLAGVGLLWAFPAIWIGSTFGVGGVVAVLIGVSAIVLFQLVNDDEQRLTAATFVLPFSVVALSALAHSTARRARAQRALLEKQSAELRRSVERARRQEDLVTEVLDAVDFGVIRVTREGDLAVTNEAHARLQATVDVLGEPIAAYAADGTTPVPPNETPLARARAGELFEGELVWFGAPGQDRRALSVTARRLSSGTDADESTIVVSRDVTAEEQALRARDDLVASVSHELRTPLTSIIGYLDLALDDPAIVAETRDRLEVAERNATRLRELVADILAMSASSRHGAEFDLVPVDTDIATIVRAAVESQQPRAADHGIRIDSSGLRDGTAHVDPRRLRQVVDNLLSNAIKYNVRGGTVTVAVEISATSVQIAVADDGPGISRSEQGRVFDRFFRGDAVRNSSTHGSGLGLAISRDIVRAHGGEITVSSALGSGTTFIVRLPRKVGGAS</sequence>
<dbReference type="InterPro" id="IPR005467">
    <property type="entry name" value="His_kinase_dom"/>
</dbReference>
<dbReference type="SUPFAM" id="SSF47384">
    <property type="entry name" value="Homodimeric domain of signal transducing histidine kinase"/>
    <property type="match status" value="1"/>
</dbReference>
<name>A0A147F2P2_MICTE</name>
<dbReference type="SUPFAM" id="SSF55874">
    <property type="entry name" value="ATPase domain of HSP90 chaperone/DNA topoisomerase II/histidine kinase"/>
    <property type="match status" value="1"/>
</dbReference>
<dbReference type="InterPro" id="IPR004358">
    <property type="entry name" value="Sig_transdc_His_kin-like_C"/>
</dbReference>
<keyword evidence="9" id="KW-1133">Transmembrane helix</keyword>
<dbReference type="InterPro" id="IPR003594">
    <property type="entry name" value="HATPase_dom"/>
</dbReference>
<dbReference type="PANTHER" id="PTHR43711">
    <property type="entry name" value="TWO-COMPONENT HISTIDINE KINASE"/>
    <property type="match status" value="1"/>
</dbReference>
<keyword evidence="4" id="KW-0597">Phosphoprotein</keyword>
<evidence type="ECO:0000313" key="11">
    <source>
        <dbReference type="EMBL" id="KTS05006.1"/>
    </source>
</evidence>
<feature type="transmembrane region" description="Helical" evidence="9">
    <location>
        <begin position="47"/>
        <end position="66"/>
    </location>
</feature>
<dbReference type="Gene3D" id="3.30.565.10">
    <property type="entry name" value="Histidine kinase-like ATPase, C-terminal domain"/>
    <property type="match status" value="1"/>
</dbReference>
<keyword evidence="8" id="KW-0175">Coiled coil</keyword>
<gene>
    <name evidence="11" type="ORF">RSA3_17635</name>
</gene>
<evidence type="ECO:0000256" key="1">
    <source>
        <dbReference type="ARBA" id="ARBA00000085"/>
    </source>
</evidence>
<dbReference type="CDD" id="cd00082">
    <property type="entry name" value="HisKA"/>
    <property type="match status" value="1"/>
</dbReference>
<comment type="catalytic activity">
    <reaction evidence="1">
        <text>ATP + protein L-histidine = ADP + protein N-phospho-L-histidine.</text>
        <dbReference type="EC" id="2.7.13.3"/>
    </reaction>
</comment>
<evidence type="ECO:0000256" key="7">
    <source>
        <dbReference type="ARBA" id="ARBA00023012"/>
    </source>
</evidence>
<accession>A0A147F2P2</accession>
<dbReference type="InterPro" id="IPR036890">
    <property type="entry name" value="HATPase_C_sf"/>
</dbReference>
<dbReference type="SMART" id="SM00388">
    <property type="entry name" value="HisKA"/>
    <property type="match status" value="1"/>
</dbReference>
<organism evidence="11 12">
    <name type="scientific">Microbacterium testaceum</name>
    <name type="common">Aureobacterium testaceum</name>
    <name type="synonym">Brevibacterium testaceum</name>
    <dbReference type="NCBI Taxonomy" id="2033"/>
    <lineage>
        <taxon>Bacteria</taxon>
        <taxon>Bacillati</taxon>
        <taxon>Actinomycetota</taxon>
        <taxon>Actinomycetes</taxon>
        <taxon>Micrococcales</taxon>
        <taxon>Microbacteriaceae</taxon>
        <taxon>Microbacterium</taxon>
    </lineage>
</organism>
<evidence type="ECO:0000256" key="5">
    <source>
        <dbReference type="ARBA" id="ARBA00022679"/>
    </source>
</evidence>
<keyword evidence="9" id="KW-0812">Transmembrane</keyword>
<reference evidence="11 12" key="1">
    <citation type="journal article" date="2016" name="Front. Microbiol.">
        <title>Genomic Resource of Rice Seed Associated Bacteria.</title>
        <authorList>
            <person name="Midha S."/>
            <person name="Bansal K."/>
            <person name="Sharma S."/>
            <person name="Kumar N."/>
            <person name="Patil P.P."/>
            <person name="Chaudhry V."/>
            <person name="Patil P.B."/>
        </authorList>
    </citation>
    <scope>NUCLEOTIDE SEQUENCE [LARGE SCALE GENOMIC DNA]</scope>
    <source>
        <strain evidence="11 12">RSA3</strain>
    </source>
</reference>
<dbReference type="PATRIC" id="fig|2033.7.peg.862"/>
<feature type="transmembrane region" description="Helical" evidence="9">
    <location>
        <begin position="142"/>
        <end position="162"/>
    </location>
</feature>
<dbReference type="Pfam" id="PF02518">
    <property type="entry name" value="HATPase_c"/>
    <property type="match status" value="1"/>
</dbReference>
<evidence type="ECO:0000259" key="10">
    <source>
        <dbReference type="PROSITE" id="PS50109"/>
    </source>
</evidence>
<dbReference type="FunFam" id="3.30.565.10:FF:000006">
    <property type="entry name" value="Sensor histidine kinase WalK"/>
    <property type="match status" value="1"/>
</dbReference>
<evidence type="ECO:0000256" key="3">
    <source>
        <dbReference type="ARBA" id="ARBA00012438"/>
    </source>
</evidence>
<comment type="subcellular location">
    <subcellularLocation>
        <location evidence="2">Cell membrane</location>
    </subcellularLocation>
</comment>
<dbReference type="InterPro" id="IPR036097">
    <property type="entry name" value="HisK_dim/P_sf"/>
</dbReference>
<comment type="caution">
    <text evidence="11">The sequence shown here is derived from an EMBL/GenBank/DDBJ whole genome shotgun (WGS) entry which is preliminary data.</text>
</comment>
<dbReference type="CDD" id="cd00075">
    <property type="entry name" value="HATPase"/>
    <property type="match status" value="1"/>
</dbReference>
<protein>
    <recommendedName>
        <fullName evidence="3">histidine kinase</fullName>
        <ecNumber evidence="3">2.7.13.3</ecNumber>
    </recommendedName>
</protein>
<feature type="transmembrane region" description="Helical" evidence="9">
    <location>
        <begin position="103"/>
        <end position="136"/>
    </location>
</feature>
<dbReference type="EC" id="2.7.13.3" evidence="3"/>